<name>A0A6J7DMP2_9ZZZZ</name>
<keyword evidence="2" id="KW-0560">Oxidoreductase</keyword>
<dbReference type="PANTHER" id="PTHR24321">
    <property type="entry name" value="DEHYDROGENASES, SHORT CHAIN"/>
    <property type="match status" value="1"/>
</dbReference>
<proteinExistence type="inferred from homology"/>
<dbReference type="Pfam" id="PF13561">
    <property type="entry name" value="adh_short_C2"/>
    <property type="match status" value="1"/>
</dbReference>
<dbReference type="Gene3D" id="3.40.50.720">
    <property type="entry name" value="NAD(P)-binding Rossmann-like Domain"/>
    <property type="match status" value="1"/>
</dbReference>
<dbReference type="PRINTS" id="PR00080">
    <property type="entry name" value="SDRFAMILY"/>
</dbReference>
<dbReference type="SMART" id="SM00822">
    <property type="entry name" value="PKS_KR"/>
    <property type="match status" value="1"/>
</dbReference>
<dbReference type="PROSITE" id="PS00061">
    <property type="entry name" value="ADH_SHORT"/>
    <property type="match status" value="1"/>
</dbReference>
<organism evidence="5">
    <name type="scientific">freshwater metagenome</name>
    <dbReference type="NCBI Taxonomy" id="449393"/>
    <lineage>
        <taxon>unclassified sequences</taxon>
        <taxon>metagenomes</taxon>
        <taxon>ecological metagenomes</taxon>
    </lineage>
</organism>
<feature type="domain" description="Ketoreductase" evidence="4">
    <location>
        <begin position="10"/>
        <end position="171"/>
    </location>
</feature>
<gene>
    <name evidence="5" type="ORF">UFOPK3376_00879</name>
</gene>
<evidence type="ECO:0000256" key="3">
    <source>
        <dbReference type="ARBA" id="ARBA00023027"/>
    </source>
</evidence>
<dbReference type="InterPro" id="IPR036291">
    <property type="entry name" value="NAD(P)-bd_dom_sf"/>
</dbReference>
<dbReference type="GO" id="GO:0016491">
    <property type="term" value="F:oxidoreductase activity"/>
    <property type="evidence" value="ECO:0007669"/>
    <property type="project" value="UniProtKB-KW"/>
</dbReference>
<dbReference type="PRINTS" id="PR00081">
    <property type="entry name" value="GDHRDH"/>
</dbReference>
<sequence length="235" mass="24365">MFEAKGNDMRRILVTGAASGIGAAVAAALDSQGHAVVRADLRGSADVQQLDVGDPAQWSALVAANGALDGLVNCAGVRIRTALVELDLDEWDHVMRVNLTGTFLGVQALARTWIAAGTPGAVVNIGSTTSFSAVPGQPHYCASKAGVAMFTKAAALELAEHNIRINAVAPGPIVTPMLQTRLDEPGQREWLTSQVPLGRLGRTDDVAAAISFLLSDAASFITGVTLAVDGGWLTR</sequence>
<dbReference type="PANTHER" id="PTHR24321:SF8">
    <property type="entry name" value="ESTRADIOL 17-BETA-DEHYDROGENASE 8-RELATED"/>
    <property type="match status" value="1"/>
</dbReference>
<dbReference type="EMBL" id="CAFBLP010000016">
    <property type="protein sequence ID" value="CAB4871871.1"/>
    <property type="molecule type" value="Genomic_DNA"/>
</dbReference>
<dbReference type="AlphaFoldDB" id="A0A6J7DMP2"/>
<evidence type="ECO:0000259" key="4">
    <source>
        <dbReference type="SMART" id="SM00822"/>
    </source>
</evidence>
<accession>A0A6J7DMP2</accession>
<dbReference type="InterPro" id="IPR020904">
    <property type="entry name" value="Sc_DH/Rdtase_CS"/>
</dbReference>
<evidence type="ECO:0000313" key="5">
    <source>
        <dbReference type="EMBL" id="CAB4871871.1"/>
    </source>
</evidence>
<dbReference type="FunFam" id="3.40.50.720:FF:000084">
    <property type="entry name" value="Short-chain dehydrogenase reductase"/>
    <property type="match status" value="1"/>
</dbReference>
<dbReference type="InterPro" id="IPR002347">
    <property type="entry name" value="SDR_fam"/>
</dbReference>
<keyword evidence="3" id="KW-0520">NAD</keyword>
<evidence type="ECO:0000256" key="1">
    <source>
        <dbReference type="ARBA" id="ARBA00006484"/>
    </source>
</evidence>
<protein>
    <submittedName>
        <fullName evidence="5">Unannotated protein</fullName>
    </submittedName>
</protein>
<comment type="similarity">
    <text evidence="1">Belongs to the short-chain dehydrogenases/reductases (SDR) family.</text>
</comment>
<dbReference type="InterPro" id="IPR057326">
    <property type="entry name" value="KR_dom"/>
</dbReference>
<reference evidence="5" key="1">
    <citation type="submission" date="2020-05" db="EMBL/GenBank/DDBJ databases">
        <authorList>
            <person name="Chiriac C."/>
            <person name="Salcher M."/>
            <person name="Ghai R."/>
            <person name="Kavagutti S V."/>
        </authorList>
    </citation>
    <scope>NUCLEOTIDE SEQUENCE</scope>
</reference>
<dbReference type="SUPFAM" id="SSF51735">
    <property type="entry name" value="NAD(P)-binding Rossmann-fold domains"/>
    <property type="match status" value="1"/>
</dbReference>
<evidence type="ECO:0000256" key="2">
    <source>
        <dbReference type="ARBA" id="ARBA00023002"/>
    </source>
</evidence>